<evidence type="ECO:0000313" key="2">
    <source>
        <dbReference type="Proteomes" id="UP000000343"/>
    </source>
</evidence>
<dbReference type="eggNOG" id="COG3391">
    <property type="taxonomic scope" value="Bacteria"/>
</dbReference>
<proteinExistence type="predicted"/>
<dbReference type="OrthoDB" id="7605005at2"/>
<dbReference type="STRING" id="1198114.AciX9_2445"/>
<dbReference type="KEGG" id="acm:AciX9_2445"/>
<gene>
    <name evidence="1" type="ordered locus">AciX9_2445</name>
</gene>
<dbReference type="HOGENOM" id="CLU_634240_0_0_0"/>
<organism evidence="2">
    <name type="scientific">Granulicella tundricola (strain ATCC BAA-1859 / DSM 23138 / MP5ACTX9)</name>
    <dbReference type="NCBI Taxonomy" id="1198114"/>
    <lineage>
        <taxon>Bacteria</taxon>
        <taxon>Pseudomonadati</taxon>
        <taxon>Acidobacteriota</taxon>
        <taxon>Terriglobia</taxon>
        <taxon>Terriglobales</taxon>
        <taxon>Acidobacteriaceae</taxon>
        <taxon>Granulicella</taxon>
    </lineage>
</organism>
<dbReference type="PaxDb" id="1198114-AciX9_2445"/>
<evidence type="ECO:0000313" key="1">
    <source>
        <dbReference type="EMBL" id="ADW69480.1"/>
    </source>
</evidence>
<name>E8X5D3_GRATM</name>
<keyword evidence="2" id="KW-1185">Reference proteome</keyword>
<protein>
    <submittedName>
        <fullName evidence="1">Uncharacterized protein</fullName>
    </submittedName>
</protein>
<dbReference type="EMBL" id="CP002480">
    <property type="protein sequence ID" value="ADW69480.1"/>
    <property type="molecule type" value="Genomic_DNA"/>
</dbReference>
<dbReference type="RefSeq" id="WP_013580796.1">
    <property type="nucleotide sequence ID" value="NC_015064.1"/>
</dbReference>
<accession>E8X5D3</accession>
<dbReference type="Proteomes" id="UP000000343">
    <property type="component" value="Chromosome"/>
</dbReference>
<sequence length="432" mass="46053">MRLTASVTLNAVLFSSSRQHNIWRVTTSNLATGAVAALTAAPIFPTEAAPSALVMSERAGNLLALNAASSTLTSISLVIVGNTPPQQAWDATHWATLKTYRVDMLDAFRKLLFAIVQYLKDGFCEQLLLQCRVCESGQQKPIYLATIGVRDGVVYKTCNLRQRQYVKTFPGVEYWLSVVPILPVLHLALKELCCLVFKAPTYQPSTSKTAYDFVNARSVVSTFISSNPMATVSKAFQTGFGQVLNSGTDYIGTLIQPKAVLPTAVAQVSASSITGKPLTDVQQQLAASNIVVNTQPYQATDVGANITRILGAPTQVAPGSEVTLYTDSTDTVKSFSVTSAQVQQLQGQINQVSNAQVNVSAASTTITGLSSQLDAVKAQLTTLQATHAQDLATRDAQIAQLTSTSQQLAASVTEVQTNLSKINIGVIKPPVA</sequence>
<reference evidence="2" key="1">
    <citation type="submission" date="2011-01" db="EMBL/GenBank/DDBJ databases">
        <title>Complete sequence of chromosome of Acidobacterium sp. MP5ACTX9.</title>
        <authorList>
            <consortium name="US DOE Joint Genome Institute"/>
            <person name="Lucas S."/>
            <person name="Copeland A."/>
            <person name="Lapidus A."/>
            <person name="Cheng J.-F."/>
            <person name="Goodwin L."/>
            <person name="Pitluck S."/>
            <person name="Teshima H."/>
            <person name="Detter J.C."/>
            <person name="Han C."/>
            <person name="Tapia R."/>
            <person name="Land M."/>
            <person name="Hauser L."/>
            <person name="Kyrpides N."/>
            <person name="Ivanova N."/>
            <person name="Ovchinnikova G."/>
            <person name="Pagani I."/>
            <person name="Rawat S.R."/>
            <person name="Mannisto M."/>
            <person name="Haggblom M.M."/>
            <person name="Woyke T."/>
        </authorList>
    </citation>
    <scope>NUCLEOTIDE SEQUENCE [LARGE SCALE GENOMIC DNA]</scope>
    <source>
        <strain evidence="2">MP5ACTX9</strain>
    </source>
</reference>
<dbReference type="AlphaFoldDB" id="E8X5D3"/>